<dbReference type="WBParaSite" id="PgR168_g001_t05">
    <property type="protein sequence ID" value="PgR168_g001_t05"/>
    <property type="gene ID" value="PgR168_g001"/>
</dbReference>
<organism evidence="2 3">
    <name type="scientific">Parascaris univalens</name>
    <name type="common">Nematode worm</name>
    <dbReference type="NCBI Taxonomy" id="6257"/>
    <lineage>
        <taxon>Eukaryota</taxon>
        <taxon>Metazoa</taxon>
        <taxon>Ecdysozoa</taxon>
        <taxon>Nematoda</taxon>
        <taxon>Chromadorea</taxon>
        <taxon>Rhabditida</taxon>
        <taxon>Spirurina</taxon>
        <taxon>Ascaridomorpha</taxon>
        <taxon>Ascaridoidea</taxon>
        <taxon>Ascarididae</taxon>
        <taxon>Parascaris</taxon>
    </lineage>
</organism>
<evidence type="ECO:0000313" key="4">
    <source>
        <dbReference type="WBParaSite" id="PgR168_g001_t05"/>
    </source>
</evidence>
<protein>
    <submittedName>
        <fullName evidence="3 4">Beta-1,4-N-acetylgalactosaminyltransferase</fullName>
    </submittedName>
</protein>
<feature type="transmembrane region" description="Helical" evidence="1">
    <location>
        <begin position="100"/>
        <end position="120"/>
    </location>
</feature>
<keyword evidence="1" id="KW-1133">Transmembrane helix</keyword>
<dbReference type="AlphaFoldDB" id="A0A915CHC5"/>
<name>A0A915CHC5_PARUN</name>
<keyword evidence="2" id="KW-1185">Reference proteome</keyword>
<accession>A0A915CHC5</accession>
<evidence type="ECO:0000313" key="2">
    <source>
        <dbReference type="Proteomes" id="UP000887569"/>
    </source>
</evidence>
<evidence type="ECO:0000256" key="1">
    <source>
        <dbReference type="SAM" id="Phobius"/>
    </source>
</evidence>
<reference evidence="3 4" key="1">
    <citation type="submission" date="2022-11" db="UniProtKB">
        <authorList>
            <consortium name="WormBaseParasite"/>
        </authorList>
    </citation>
    <scope>IDENTIFICATION</scope>
</reference>
<dbReference type="PANTHER" id="PTHR31193:SF1">
    <property type="entry name" value="TRANSMEMBRANE PROTEIN 268"/>
    <property type="match status" value="1"/>
</dbReference>
<dbReference type="WBParaSite" id="PgR168_g001_t03">
    <property type="protein sequence ID" value="PgR168_g001_t03"/>
    <property type="gene ID" value="PgR168_g001"/>
</dbReference>
<feature type="transmembrane region" description="Helical" evidence="1">
    <location>
        <begin position="126"/>
        <end position="148"/>
    </location>
</feature>
<dbReference type="PANTHER" id="PTHR31193">
    <property type="entry name" value="TRANSMEMBRANE PROTEIN C9ORF91"/>
    <property type="match status" value="1"/>
</dbReference>
<keyword evidence="1" id="KW-0472">Membrane</keyword>
<proteinExistence type="predicted"/>
<evidence type="ECO:0000313" key="3">
    <source>
        <dbReference type="WBParaSite" id="PgR168_g001_t03"/>
    </source>
</evidence>
<keyword evidence="1" id="KW-0812">Transmembrane</keyword>
<dbReference type="InterPro" id="IPR028054">
    <property type="entry name" value="DUF4481"/>
</dbReference>
<dbReference type="Proteomes" id="UP000887569">
    <property type="component" value="Unplaced"/>
</dbReference>
<sequence>MVENVRAQSKLEIILEDSTILEDERRTATSFDPRNGSIVAEIAPISSLLSWLRTPKYDISRVLDALKNLNNPISENEFRTSIEKISTDSRFRCYCLLYRNILPSFIILDILAFFILLYSIDHGIHFVIIFVIFWCIISAVAIFLVILWRRNMRVRMSECFRVVNRSLSAHNLIAGVWDCGLWPYRKVLIILLRYRIRDCVPTVERAFFARWAANGNGRVDIESAERKDRSLQLLLSESNEYIGALAKGVISLSSFPKDDGRPNHSQLTMCLCRFVINRNFLIGSQAPMHIRMRRVFATPSLITSIVHAL</sequence>